<dbReference type="GeneID" id="66306333"/>
<dbReference type="EMBL" id="JAVSNH010000001">
    <property type="protein sequence ID" value="MDT4509580.1"/>
    <property type="molecule type" value="Genomic_DNA"/>
</dbReference>
<dbReference type="AlphaFoldDB" id="A0AAW8VBU4"/>
<dbReference type="RefSeq" id="WP_007216956.1">
    <property type="nucleotide sequence ID" value="NZ_CABMLT010000002.1"/>
</dbReference>
<dbReference type="Proteomes" id="UP001266995">
    <property type="component" value="Unassembled WGS sequence"/>
</dbReference>
<proteinExistence type="predicted"/>
<gene>
    <name evidence="1" type="ORF">RO785_01125</name>
</gene>
<comment type="caution">
    <text evidence="1">The sequence shown here is derived from an EMBL/GenBank/DDBJ whole genome shotgun (WGS) entry which is preliminary data.</text>
</comment>
<dbReference type="PANTHER" id="PTHR42990:SF1">
    <property type="entry name" value="AAA+ ATPASE DOMAIN-CONTAINING PROTEIN"/>
    <property type="match status" value="1"/>
</dbReference>
<evidence type="ECO:0000313" key="1">
    <source>
        <dbReference type="EMBL" id="MDT4509580.1"/>
    </source>
</evidence>
<dbReference type="PANTHER" id="PTHR42990">
    <property type="entry name" value="ATPASE"/>
    <property type="match status" value="1"/>
</dbReference>
<sequence>MEIAESIEATRQSVIRMFQVLERAALLIMLYSGKNNMQQLAKPEKVYLDNTNLMYALSSSADIGNIRETFFANQLKQNHQIPFSGQGDFRIDDVYTFEPFL</sequence>
<accession>A0AAW8VBU4</accession>
<evidence type="ECO:0000313" key="2">
    <source>
        <dbReference type="Proteomes" id="UP001266995"/>
    </source>
</evidence>
<name>A0AAW8VBU4_9BACE</name>
<organism evidence="1 2">
    <name type="scientific">Bacteroides cellulosilyticus</name>
    <dbReference type="NCBI Taxonomy" id="246787"/>
    <lineage>
        <taxon>Bacteria</taxon>
        <taxon>Pseudomonadati</taxon>
        <taxon>Bacteroidota</taxon>
        <taxon>Bacteroidia</taxon>
        <taxon>Bacteroidales</taxon>
        <taxon>Bacteroidaceae</taxon>
        <taxon>Bacteroides</taxon>
    </lineage>
</organism>
<protein>
    <submittedName>
        <fullName evidence="1">Uncharacterized protein</fullName>
    </submittedName>
</protein>
<reference evidence="1" key="1">
    <citation type="submission" date="2023-08" db="EMBL/GenBank/DDBJ databases">
        <title>Reintroducing virulent viruses to syntetic microbiomes.</title>
        <authorList>
            <person name="Wilde J."/>
            <person name="Boyes R."/>
            <person name="Robinson A.V."/>
            <person name="Daisley B.A."/>
            <person name="Allen-Vercoe E."/>
        </authorList>
    </citation>
    <scope>NUCLEOTIDE SEQUENCE</scope>
    <source>
        <strain evidence="1">225I_12FAA</strain>
    </source>
</reference>